<gene>
    <name evidence="4" type="ORF">ACFSJU_12760</name>
</gene>
<dbReference type="SUPFAM" id="SSF56935">
    <property type="entry name" value="Porins"/>
    <property type="match status" value="1"/>
</dbReference>
<dbReference type="Proteomes" id="UP001597387">
    <property type="component" value="Unassembled WGS sequence"/>
</dbReference>
<dbReference type="RefSeq" id="WP_255901157.1">
    <property type="nucleotide sequence ID" value="NZ_JAFMZO010000002.1"/>
</dbReference>
<evidence type="ECO:0000313" key="5">
    <source>
        <dbReference type="Proteomes" id="UP001597387"/>
    </source>
</evidence>
<dbReference type="SUPFAM" id="SSF49464">
    <property type="entry name" value="Carboxypeptidase regulatory domain-like"/>
    <property type="match status" value="1"/>
</dbReference>
<comment type="caution">
    <text evidence="4">The sequence shown here is derived from an EMBL/GenBank/DDBJ whole genome shotgun (WGS) entry which is preliminary data.</text>
</comment>
<feature type="signal peptide" evidence="2">
    <location>
        <begin position="1"/>
        <end position="19"/>
    </location>
</feature>
<feature type="region of interest" description="Disordered" evidence="1">
    <location>
        <begin position="945"/>
        <end position="964"/>
    </location>
</feature>
<dbReference type="Pfam" id="PF13620">
    <property type="entry name" value="CarboxypepD_reg"/>
    <property type="match status" value="1"/>
</dbReference>
<protein>
    <submittedName>
        <fullName evidence="4">TonB-dependent receptor</fullName>
    </submittedName>
</protein>
<evidence type="ECO:0000259" key="3">
    <source>
        <dbReference type="Pfam" id="PF14905"/>
    </source>
</evidence>
<dbReference type="InterPro" id="IPR008969">
    <property type="entry name" value="CarboxyPept-like_regulatory"/>
</dbReference>
<keyword evidence="4" id="KW-0675">Receptor</keyword>
<evidence type="ECO:0000313" key="4">
    <source>
        <dbReference type="EMBL" id="MFD2163269.1"/>
    </source>
</evidence>
<reference evidence="5" key="1">
    <citation type="journal article" date="2019" name="Int. J. Syst. Evol. Microbiol.">
        <title>The Global Catalogue of Microorganisms (GCM) 10K type strain sequencing project: providing services to taxonomists for standard genome sequencing and annotation.</title>
        <authorList>
            <consortium name="The Broad Institute Genomics Platform"/>
            <consortium name="The Broad Institute Genome Sequencing Center for Infectious Disease"/>
            <person name="Wu L."/>
            <person name="Ma J."/>
        </authorList>
    </citation>
    <scope>NUCLEOTIDE SEQUENCE [LARGE SCALE GENOMIC DNA]</scope>
    <source>
        <strain evidence="5">KCTC 42217</strain>
    </source>
</reference>
<feature type="chain" id="PRO_5046794050" evidence="2">
    <location>
        <begin position="20"/>
        <end position="964"/>
    </location>
</feature>
<dbReference type="EMBL" id="JBHUHZ010000002">
    <property type="protein sequence ID" value="MFD2163269.1"/>
    <property type="molecule type" value="Genomic_DNA"/>
</dbReference>
<proteinExistence type="predicted"/>
<dbReference type="Pfam" id="PF14905">
    <property type="entry name" value="OMP_b-brl_3"/>
    <property type="match status" value="1"/>
</dbReference>
<dbReference type="InterPro" id="IPR041700">
    <property type="entry name" value="OMP_b-brl_3"/>
</dbReference>
<dbReference type="Gene3D" id="2.60.40.1120">
    <property type="entry name" value="Carboxypeptidase-like, regulatory domain"/>
    <property type="match status" value="1"/>
</dbReference>
<evidence type="ECO:0000256" key="2">
    <source>
        <dbReference type="SAM" id="SignalP"/>
    </source>
</evidence>
<organism evidence="4 5">
    <name type="scientific">Paradesertivirga mongoliensis</name>
    <dbReference type="NCBI Taxonomy" id="2100740"/>
    <lineage>
        <taxon>Bacteria</taxon>
        <taxon>Pseudomonadati</taxon>
        <taxon>Bacteroidota</taxon>
        <taxon>Sphingobacteriia</taxon>
        <taxon>Sphingobacteriales</taxon>
        <taxon>Sphingobacteriaceae</taxon>
        <taxon>Paradesertivirga</taxon>
    </lineage>
</organism>
<feature type="domain" description="Outer membrane protein beta-barrel" evidence="3">
    <location>
        <begin position="472"/>
        <end position="938"/>
    </location>
</feature>
<keyword evidence="5" id="KW-1185">Reference proteome</keyword>
<sequence length="964" mass="106060">MKNLLALLALMLLRGTIYAQTPASVPAGREISGIVKDSTDNAVIGAVVVLKYAADSAKLVTNNSGVFVFKNVKAGEFIISVRSIGFANFNKRFLFNEGSNRLILDPIILKESENMLNAVTINGTPAITYKEDTVEYRASDYVVKPNATVDELLKKMEGVEIGADGTVTHQGVQVQRFRLNGRDYAGGDVASAIQNLPAEIVEKAQFVDDFGNQATRTGIKDGEPTKVLNVTTRRDRSVGNNGRLLASAGNNERYGTTISGNRLNGNQQINMSLNFNNTVTGVAGGGGGSFGGGGNFGGGGRGNIGGGGNNFGGGAGGGGGGSGGISQVGGGQIGFRDQFGPKLKMNTSYSFRLNDNTSTNLSNSTEFTVVTDRFGKPVMDPVMNTPQDTVVYTNTNNDQSQNSRNHNFDFDLEYDIDSANFLRFTPSISFTTSSNIRNDDRVRTGYVHRSDIGKNVTENKTPNLGGALEYSHIFKKPGRNFNVNVNARSNNREQDTDVDAIVRLFENNGEPLPDSLVRRLMLSKNLSNTYSASFTYSEPLGSVQSRTQSSTLRFNISTNTNLYDNTRFTDNVVNGNVVRIDSLSNIFNYRFTTTRIGVVHSLRRAKFNTSLGLTLVPTVLEGAKEHINSSVSRKNLTLIPIANFQYQFSRTHNINLRYNGAPQEPTFDQIQPVRDESNPNNILVGNPDLQVAFRHNLTAGYNNFIANRNLNFFANITGTLNNNQVTTNSVIVTDPAQPRNRITETRYLNLNGAHGFSGNYGIQKTLAQRKYRFDLSGSIRYNKSVSMTNNTINNGTSWTFIERLGLQINPNQWLELNPNVNYSSTKANYSISTNRNNHTRTFAISGDGRIYLMKRNVVNFSARKNFVSGINANVTNNPFVINASIERQFFKRNNGALGIQAFDVLNQNNFVNRNLSENGFTDVRSNALSRYFMVSFRWTPQKWTGTPMRGGRQIQRRGDGSFIE</sequence>
<keyword evidence="2" id="KW-0732">Signal</keyword>
<name>A0ABW4ZNV3_9SPHI</name>
<evidence type="ECO:0000256" key="1">
    <source>
        <dbReference type="SAM" id="MobiDB-lite"/>
    </source>
</evidence>
<accession>A0ABW4ZNV3</accession>